<dbReference type="PANTHER" id="PTHR32060:SF22">
    <property type="entry name" value="CARBOXYL-TERMINAL-PROCESSING PEPTIDASE 3, CHLOROPLASTIC"/>
    <property type="match status" value="1"/>
</dbReference>
<dbReference type="Pfam" id="PF11818">
    <property type="entry name" value="DUF3340"/>
    <property type="match status" value="1"/>
</dbReference>
<dbReference type="NCBIfam" id="NF008388">
    <property type="entry name" value="PRK11186.1"/>
    <property type="match status" value="1"/>
</dbReference>
<feature type="chain" id="PRO_5001652380" evidence="6">
    <location>
        <begin position="22"/>
        <end position="704"/>
    </location>
</feature>
<gene>
    <name evidence="8" type="primary">prc</name>
    <name evidence="8" type="ORF">XPG1_1523</name>
</gene>
<dbReference type="GO" id="GO:0004252">
    <property type="term" value="F:serine-type endopeptidase activity"/>
    <property type="evidence" value="ECO:0007669"/>
    <property type="project" value="UniProtKB-EC"/>
</dbReference>
<dbReference type="Proteomes" id="UP000032735">
    <property type="component" value="Chromosome"/>
</dbReference>
<dbReference type="SUPFAM" id="SSF52096">
    <property type="entry name" value="ClpP/crotonase"/>
    <property type="match status" value="1"/>
</dbReference>
<dbReference type="Gene3D" id="2.30.42.10">
    <property type="match status" value="1"/>
</dbReference>
<dbReference type="SUPFAM" id="SSF50156">
    <property type="entry name" value="PDZ domain-like"/>
    <property type="match status" value="1"/>
</dbReference>
<proteinExistence type="inferred from homology"/>
<dbReference type="OrthoDB" id="9812068at2"/>
<keyword evidence="4 5" id="KW-0720">Serine protease</keyword>
<dbReference type="AlphaFoldDB" id="A0A068R1X4"/>
<feature type="domain" description="PDZ" evidence="7">
    <location>
        <begin position="265"/>
        <end position="335"/>
    </location>
</feature>
<dbReference type="Gene3D" id="3.30.750.44">
    <property type="match status" value="1"/>
</dbReference>
<comment type="similarity">
    <text evidence="1 5">Belongs to the peptidase S41A family.</text>
</comment>
<dbReference type="FunFam" id="2.30.42.10:FF:000083">
    <property type="entry name" value="Tail-specific protease"/>
    <property type="match status" value="1"/>
</dbReference>
<keyword evidence="3 5" id="KW-0378">Hydrolase</keyword>
<dbReference type="InterPro" id="IPR020992">
    <property type="entry name" value="Tail_Prtase_C"/>
</dbReference>
<dbReference type="NCBIfam" id="TIGR00225">
    <property type="entry name" value="prc"/>
    <property type="match status" value="1"/>
</dbReference>
<dbReference type="Pfam" id="PF00595">
    <property type="entry name" value="PDZ"/>
    <property type="match status" value="1"/>
</dbReference>
<dbReference type="InterPro" id="IPR036034">
    <property type="entry name" value="PDZ_sf"/>
</dbReference>
<dbReference type="InterPro" id="IPR029045">
    <property type="entry name" value="ClpP/crotonase-like_dom_sf"/>
</dbReference>
<dbReference type="CDD" id="cd07560">
    <property type="entry name" value="Peptidase_S41_CPP"/>
    <property type="match status" value="1"/>
</dbReference>
<dbReference type="KEGG" id="xpo:XPG1_1523"/>
<dbReference type="CDD" id="cd06782">
    <property type="entry name" value="cpPDZ_CPP-like"/>
    <property type="match status" value="1"/>
</dbReference>
<dbReference type="EMBL" id="FO704551">
    <property type="protein sequence ID" value="CDG21178.1"/>
    <property type="molecule type" value="Genomic_DNA"/>
</dbReference>
<evidence type="ECO:0000256" key="3">
    <source>
        <dbReference type="ARBA" id="ARBA00022801"/>
    </source>
</evidence>
<evidence type="ECO:0000256" key="1">
    <source>
        <dbReference type="ARBA" id="ARBA00009179"/>
    </source>
</evidence>
<organism evidence="8 9">
    <name type="scientific">Xenorhabdus poinarii G6</name>
    <dbReference type="NCBI Taxonomy" id="1354304"/>
    <lineage>
        <taxon>Bacteria</taxon>
        <taxon>Pseudomonadati</taxon>
        <taxon>Pseudomonadota</taxon>
        <taxon>Gammaproteobacteria</taxon>
        <taxon>Enterobacterales</taxon>
        <taxon>Morganellaceae</taxon>
        <taxon>Xenorhabdus</taxon>
    </lineage>
</organism>
<evidence type="ECO:0000256" key="5">
    <source>
        <dbReference type="RuleBase" id="RU004404"/>
    </source>
</evidence>
<evidence type="ECO:0000259" key="7">
    <source>
        <dbReference type="PROSITE" id="PS50106"/>
    </source>
</evidence>
<dbReference type="PROSITE" id="PS50106">
    <property type="entry name" value="PDZ"/>
    <property type="match status" value="1"/>
</dbReference>
<dbReference type="SMART" id="SM00228">
    <property type="entry name" value="PDZ"/>
    <property type="match status" value="1"/>
</dbReference>
<evidence type="ECO:0000313" key="8">
    <source>
        <dbReference type="EMBL" id="CDG21178.1"/>
    </source>
</evidence>
<dbReference type="GO" id="GO:0030288">
    <property type="term" value="C:outer membrane-bounded periplasmic space"/>
    <property type="evidence" value="ECO:0007669"/>
    <property type="project" value="TreeGrafter"/>
</dbReference>
<dbReference type="InterPro" id="IPR004447">
    <property type="entry name" value="Peptidase_S41A"/>
</dbReference>
<evidence type="ECO:0000256" key="2">
    <source>
        <dbReference type="ARBA" id="ARBA00022670"/>
    </source>
</evidence>
<dbReference type="InterPro" id="IPR001478">
    <property type="entry name" value="PDZ"/>
</dbReference>
<dbReference type="HOGENOM" id="CLU_016199_1_0_6"/>
<evidence type="ECO:0000313" key="9">
    <source>
        <dbReference type="Proteomes" id="UP000032735"/>
    </source>
</evidence>
<evidence type="ECO:0000256" key="6">
    <source>
        <dbReference type="SAM" id="SignalP"/>
    </source>
</evidence>
<dbReference type="Pfam" id="PF17804">
    <property type="entry name" value="TSP_NTD"/>
    <property type="match status" value="1"/>
</dbReference>
<dbReference type="EC" id="3.4.21.102" evidence="8"/>
<dbReference type="STRING" id="1354304.XPG1_1523"/>
<protein>
    <submittedName>
        <fullName evidence="8">Tail-specific protease</fullName>
        <ecNumber evidence="8">3.4.21.102</ecNumber>
    </submittedName>
</protein>
<dbReference type="SMART" id="SM00245">
    <property type="entry name" value="TSPc"/>
    <property type="match status" value="1"/>
</dbReference>
<dbReference type="InterPro" id="IPR005151">
    <property type="entry name" value="Tail-specific_protease"/>
</dbReference>
<keyword evidence="9" id="KW-1185">Reference proteome</keyword>
<dbReference type="Pfam" id="PF03572">
    <property type="entry name" value="Peptidase_S41"/>
    <property type="match status" value="1"/>
</dbReference>
<dbReference type="Gene3D" id="3.90.226.10">
    <property type="entry name" value="2-enoyl-CoA Hydratase, Chain A, domain 1"/>
    <property type="match status" value="1"/>
</dbReference>
<dbReference type="GO" id="GO:0006508">
    <property type="term" value="P:proteolysis"/>
    <property type="evidence" value="ECO:0007669"/>
    <property type="project" value="UniProtKB-KW"/>
</dbReference>
<evidence type="ECO:0000256" key="4">
    <source>
        <dbReference type="ARBA" id="ARBA00022825"/>
    </source>
</evidence>
<name>A0A068R1X4_9GAMM</name>
<dbReference type="PANTHER" id="PTHR32060">
    <property type="entry name" value="TAIL-SPECIFIC PROTEASE"/>
    <property type="match status" value="1"/>
</dbReference>
<reference evidence="8 9" key="1">
    <citation type="submission" date="2013-07" db="EMBL/GenBank/DDBJ databases">
        <authorList>
            <person name="Genoscope - CEA"/>
        </authorList>
    </citation>
    <scope>NUCLEOTIDE SEQUENCE [LARGE SCALE GENOMIC DNA]</scope>
    <source>
        <strain evidence="8 9">G6</strain>
    </source>
</reference>
<dbReference type="GO" id="GO:0007165">
    <property type="term" value="P:signal transduction"/>
    <property type="evidence" value="ECO:0007669"/>
    <property type="project" value="TreeGrafter"/>
</dbReference>
<accession>A0A068R1X4</accession>
<dbReference type="RefSeq" id="WP_045958421.1">
    <property type="nucleotide sequence ID" value="NZ_FO704551.1"/>
</dbReference>
<dbReference type="InterPro" id="IPR040573">
    <property type="entry name" value="TSP_N"/>
</dbReference>
<feature type="signal peptide" evidence="6">
    <location>
        <begin position="1"/>
        <end position="21"/>
    </location>
</feature>
<sequence>MNKLVTLAFVLGLSFSGIGYADTDNGNVANGDKSTSTHTINGQTINNGHGPAVVSLSQLPDLQPELQHPTISNRIVNRFLHSHYRQFYLDADFSGKVFDRYLNQLDYLHNVFLASDISQFEAQKGALGEELEHGNLKLPYALFNLMQKRRFERYQYVLSRLDQPVDLNSHNTIETNRTKAPWPKSVEELNKLWDAKIKSDWINLKLSGKNDKEIKETLTKRYRTLLRRLTQTKSEDVFQNIMLAFAREIDPHTSYLSPRDTEQFNSEMSLSLEGIGAVLQYDDEYISISSLLAGGPAAKSNLLKVGDKIIGVGQMGKPIVDVVGWRLEDVVALIKGPKGSKVRLEITPSAKGAKNHIVTLTRENIRLEDNAVKMSVKTVGKEKVGVLDIPSFYVGLTNDVKVQLQKLTKEGVSAIVIDLRGNGGGALTEAVSLSGLFISTGPIVQIRDNIGRLKEEADTDEAIYYKGPLVVLVDNRSASASEIFAAAMQDYGRGLIVGEPTFGKGTVQQYRPLSRIFDQMLRPQWPETGSVQYTIQKFYRINGGSTQLKGVTPDLIMPTGEVPSDIGESQESNALPWDSIQPAHYTSSNVISALTPLLIEQHNQRIANDPEFKYIKQDIAYYKAIKERNGVYSLNYAQREKENNEYETMRLNRINERFKREGKKLLKSLDDLPKDYKGPDSYLDESVKIALDLAHQPAEIAVAK</sequence>
<keyword evidence="2 5" id="KW-0645">Protease</keyword>
<keyword evidence="6" id="KW-0732">Signal</keyword>